<dbReference type="PROSITE" id="PS00521">
    <property type="entry name" value="P5CR"/>
    <property type="match status" value="1"/>
</dbReference>
<evidence type="ECO:0000256" key="6">
    <source>
        <dbReference type="ARBA" id="ARBA00023002"/>
    </source>
</evidence>
<comment type="pathway">
    <text evidence="1 7">Amino-acid biosynthesis; L-proline biosynthesis; L-proline from L-glutamate 5-semialdehyde: step 1/1.</text>
</comment>
<evidence type="ECO:0000256" key="5">
    <source>
        <dbReference type="ARBA" id="ARBA00022857"/>
    </source>
</evidence>
<dbReference type="InterPro" id="IPR029036">
    <property type="entry name" value="P5CR_dimer"/>
</dbReference>
<dbReference type="SUPFAM" id="SSF48179">
    <property type="entry name" value="6-phosphogluconate dehydrogenase C-terminal domain-like"/>
    <property type="match status" value="1"/>
</dbReference>
<dbReference type="AlphaFoldDB" id="A0AAN8X4G9"/>
<evidence type="ECO:0000259" key="9">
    <source>
        <dbReference type="Pfam" id="PF14748"/>
    </source>
</evidence>
<dbReference type="InterPro" id="IPR036291">
    <property type="entry name" value="NAD(P)-bd_dom_sf"/>
</dbReference>
<gene>
    <name evidence="10" type="ORF">SK128_002851</name>
</gene>
<dbReference type="GO" id="GO:0055129">
    <property type="term" value="P:L-proline biosynthetic process"/>
    <property type="evidence" value="ECO:0007669"/>
    <property type="project" value="TreeGrafter"/>
</dbReference>
<evidence type="ECO:0000259" key="8">
    <source>
        <dbReference type="Pfam" id="PF03807"/>
    </source>
</evidence>
<organism evidence="10 11">
    <name type="scientific">Halocaridina rubra</name>
    <name type="common">Hawaiian red shrimp</name>
    <dbReference type="NCBI Taxonomy" id="373956"/>
    <lineage>
        <taxon>Eukaryota</taxon>
        <taxon>Metazoa</taxon>
        <taxon>Ecdysozoa</taxon>
        <taxon>Arthropoda</taxon>
        <taxon>Crustacea</taxon>
        <taxon>Multicrustacea</taxon>
        <taxon>Malacostraca</taxon>
        <taxon>Eumalacostraca</taxon>
        <taxon>Eucarida</taxon>
        <taxon>Decapoda</taxon>
        <taxon>Pleocyemata</taxon>
        <taxon>Caridea</taxon>
        <taxon>Atyoidea</taxon>
        <taxon>Atyidae</taxon>
        <taxon>Halocaridina</taxon>
    </lineage>
</organism>
<evidence type="ECO:0000256" key="4">
    <source>
        <dbReference type="ARBA" id="ARBA00022650"/>
    </source>
</evidence>
<dbReference type="InterPro" id="IPR008927">
    <property type="entry name" value="6-PGluconate_DH-like_C_sf"/>
</dbReference>
<sequence length="223" mass="22894">AIGCSTTYDNCEAASTSEVVVLAVKPAVVPRVLHDLTPCVTPKRPLITSVALGVTLATMEAALPPQSRVVRIMPNTPALVQLGASVYCRGSHATDEDAKTTMRLLSAVGEVDEVPEGYLDAVTGLSGAGPAYIYLAIEAMADGGVRMGLPRPLSTKLAAQTMLGAAKMVLSTGKHPGQLKDEVCSPGGCTIQGVAALERGGIRAAFINAVHEATVTSIKTSGN</sequence>
<dbReference type="Gene3D" id="3.40.50.720">
    <property type="entry name" value="NAD(P)-binding Rossmann-like Domain"/>
    <property type="match status" value="1"/>
</dbReference>
<dbReference type="InterPro" id="IPR053790">
    <property type="entry name" value="P5CR-like_CS"/>
</dbReference>
<dbReference type="Pfam" id="PF14748">
    <property type="entry name" value="P5CR_dimer"/>
    <property type="match status" value="1"/>
</dbReference>
<evidence type="ECO:0000256" key="2">
    <source>
        <dbReference type="ARBA" id="ARBA00005525"/>
    </source>
</evidence>
<protein>
    <recommendedName>
        <fullName evidence="3 7">Pyrroline-5-carboxylate reductase</fullName>
        <ecNumber evidence="3 7">1.5.1.2</ecNumber>
    </recommendedName>
</protein>
<comment type="caution">
    <text evidence="10">The sequence shown here is derived from an EMBL/GenBank/DDBJ whole genome shotgun (WGS) entry which is preliminary data.</text>
</comment>
<proteinExistence type="inferred from homology"/>
<dbReference type="GO" id="GO:0004735">
    <property type="term" value="F:pyrroline-5-carboxylate reductase activity"/>
    <property type="evidence" value="ECO:0007669"/>
    <property type="project" value="UniProtKB-EC"/>
</dbReference>
<evidence type="ECO:0000256" key="3">
    <source>
        <dbReference type="ARBA" id="ARBA00012855"/>
    </source>
</evidence>
<feature type="domain" description="Pyrroline-5-carboxylate reductase catalytic N-terminal" evidence="8">
    <location>
        <begin position="6"/>
        <end position="44"/>
    </location>
</feature>
<dbReference type="PANTHER" id="PTHR11645:SF62">
    <property type="entry name" value="PYRROLINE-5-CARBOXYLATE REDUCTASE"/>
    <property type="match status" value="1"/>
</dbReference>
<dbReference type="EMBL" id="JAXCGZ010008531">
    <property type="protein sequence ID" value="KAK7077577.1"/>
    <property type="molecule type" value="Genomic_DNA"/>
</dbReference>
<feature type="domain" description="Pyrroline-5-carboxylate reductase dimerisation" evidence="9">
    <location>
        <begin position="116"/>
        <end position="216"/>
    </location>
</feature>
<dbReference type="InterPro" id="IPR028939">
    <property type="entry name" value="P5C_Rdtase_cat_N"/>
</dbReference>
<dbReference type="InterPro" id="IPR000304">
    <property type="entry name" value="Pyrroline-COOH_reductase"/>
</dbReference>
<name>A0AAN8X4G9_HALRR</name>
<dbReference type="Proteomes" id="UP001381693">
    <property type="component" value="Unassembled WGS sequence"/>
</dbReference>
<keyword evidence="5 7" id="KW-0521">NADP</keyword>
<dbReference type="Gene3D" id="1.10.3730.10">
    <property type="entry name" value="ProC C-terminal domain-like"/>
    <property type="match status" value="1"/>
</dbReference>
<keyword evidence="7" id="KW-0028">Amino-acid biosynthesis</keyword>
<accession>A0AAN8X4G9</accession>
<dbReference type="Pfam" id="PF03807">
    <property type="entry name" value="F420_oxidored"/>
    <property type="match status" value="1"/>
</dbReference>
<evidence type="ECO:0000313" key="10">
    <source>
        <dbReference type="EMBL" id="KAK7077577.1"/>
    </source>
</evidence>
<reference evidence="10 11" key="1">
    <citation type="submission" date="2023-11" db="EMBL/GenBank/DDBJ databases">
        <title>Halocaridina rubra genome assembly.</title>
        <authorList>
            <person name="Smith C."/>
        </authorList>
    </citation>
    <scope>NUCLEOTIDE SEQUENCE [LARGE SCALE GENOMIC DNA]</scope>
    <source>
        <strain evidence="10">EP-1</strain>
        <tissue evidence="10">Whole</tissue>
    </source>
</reference>
<dbReference type="PANTHER" id="PTHR11645">
    <property type="entry name" value="PYRROLINE-5-CARBOXYLATE REDUCTASE"/>
    <property type="match status" value="1"/>
</dbReference>
<dbReference type="SUPFAM" id="SSF51735">
    <property type="entry name" value="NAD(P)-binding Rossmann-fold domains"/>
    <property type="match status" value="1"/>
</dbReference>
<comment type="similarity">
    <text evidence="2 7">Belongs to the pyrroline-5-carboxylate reductase family.</text>
</comment>
<evidence type="ECO:0000256" key="7">
    <source>
        <dbReference type="RuleBase" id="RU003903"/>
    </source>
</evidence>
<keyword evidence="4 7" id="KW-0641">Proline biosynthesis</keyword>
<feature type="non-terminal residue" evidence="10">
    <location>
        <position position="1"/>
    </location>
</feature>
<keyword evidence="6 7" id="KW-0560">Oxidoreductase</keyword>
<comment type="catalytic activity">
    <reaction evidence="7">
        <text>L-proline + NADP(+) = (S)-1-pyrroline-5-carboxylate + NADPH + 2 H(+)</text>
        <dbReference type="Rhea" id="RHEA:14109"/>
        <dbReference type="ChEBI" id="CHEBI:15378"/>
        <dbReference type="ChEBI" id="CHEBI:17388"/>
        <dbReference type="ChEBI" id="CHEBI:57783"/>
        <dbReference type="ChEBI" id="CHEBI:58349"/>
        <dbReference type="ChEBI" id="CHEBI:60039"/>
        <dbReference type="EC" id="1.5.1.2"/>
    </reaction>
</comment>
<dbReference type="NCBIfam" id="TIGR00112">
    <property type="entry name" value="proC"/>
    <property type="match status" value="1"/>
</dbReference>
<dbReference type="EC" id="1.5.1.2" evidence="3 7"/>
<evidence type="ECO:0000256" key="1">
    <source>
        <dbReference type="ARBA" id="ARBA00005205"/>
    </source>
</evidence>
<keyword evidence="11" id="KW-1185">Reference proteome</keyword>
<dbReference type="FunFam" id="1.10.3730.10:FF:000001">
    <property type="entry name" value="Pyrroline-5-carboxylate reductase"/>
    <property type="match status" value="1"/>
</dbReference>
<dbReference type="HAMAP" id="MF_01925">
    <property type="entry name" value="P5C_reductase"/>
    <property type="match status" value="1"/>
</dbReference>
<evidence type="ECO:0000313" key="11">
    <source>
        <dbReference type="Proteomes" id="UP001381693"/>
    </source>
</evidence>